<dbReference type="EMBL" id="CP001324">
    <property type="protein sequence ID" value="ACO62186.1"/>
    <property type="molecule type" value="Genomic_DNA"/>
</dbReference>
<keyword evidence="4" id="KW-1185">Reference proteome</keyword>
<name>C1E1L0_MICCC</name>
<dbReference type="PROSITE" id="PS50213">
    <property type="entry name" value="FAS1"/>
    <property type="match status" value="1"/>
</dbReference>
<dbReference type="KEGG" id="mis:MICPUN_56910"/>
<accession>C1E1L0</accession>
<feature type="domain" description="FAS1" evidence="2">
    <location>
        <begin position="82"/>
        <end position="223"/>
    </location>
</feature>
<feature type="chain" id="PRO_5002908952" evidence="1">
    <location>
        <begin position="28"/>
        <end position="255"/>
    </location>
</feature>
<dbReference type="STRING" id="296587.C1E1L0"/>
<evidence type="ECO:0000256" key="1">
    <source>
        <dbReference type="SAM" id="SignalP"/>
    </source>
</evidence>
<gene>
    <name evidence="3" type="ORF">MICPUN_56910</name>
</gene>
<dbReference type="OrthoDB" id="566721at2759"/>
<dbReference type="PANTHER" id="PTHR10900">
    <property type="entry name" value="PERIOSTIN-RELATED"/>
    <property type="match status" value="1"/>
</dbReference>
<evidence type="ECO:0000313" key="3">
    <source>
        <dbReference type="EMBL" id="ACO62186.1"/>
    </source>
</evidence>
<dbReference type="InterPro" id="IPR000782">
    <property type="entry name" value="FAS1_domain"/>
</dbReference>
<evidence type="ECO:0000259" key="2">
    <source>
        <dbReference type="PROSITE" id="PS50213"/>
    </source>
</evidence>
<dbReference type="InterPro" id="IPR050904">
    <property type="entry name" value="Adhesion/Biosynth-related"/>
</dbReference>
<dbReference type="FunFam" id="2.30.180.10:FF:000032">
    <property type="entry name" value="Fasciclin domain-containing protein, putative"/>
    <property type="match status" value="1"/>
</dbReference>
<reference evidence="3 4" key="1">
    <citation type="journal article" date="2009" name="Science">
        <title>Green evolution and dynamic adaptations revealed by genomes of the marine picoeukaryotes Micromonas.</title>
        <authorList>
            <person name="Worden A.Z."/>
            <person name="Lee J.H."/>
            <person name="Mock T."/>
            <person name="Rouze P."/>
            <person name="Simmons M.P."/>
            <person name="Aerts A.L."/>
            <person name="Allen A.E."/>
            <person name="Cuvelier M.L."/>
            <person name="Derelle E."/>
            <person name="Everett M.V."/>
            <person name="Foulon E."/>
            <person name="Grimwood J."/>
            <person name="Gundlach H."/>
            <person name="Henrissat B."/>
            <person name="Napoli C."/>
            <person name="McDonald S.M."/>
            <person name="Parker M.S."/>
            <person name="Rombauts S."/>
            <person name="Salamov A."/>
            <person name="Von Dassow P."/>
            <person name="Badger J.H."/>
            <person name="Coutinho P.M."/>
            <person name="Demir E."/>
            <person name="Dubchak I."/>
            <person name="Gentemann C."/>
            <person name="Eikrem W."/>
            <person name="Gready J.E."/>
            <person name="John U."/>
            <person name="Lanier W."/>
            <person name="Lindquist E.A."/>
            <person name="Lucas S."/>
            <person name="Mayer K.F."/>
            <person name="Moreau H."/>
            <person name="Not F."/>
            <person name="Otillar R."/>
            <person name="Panaud O."/>
            <person name="Pangilinan J."/>
            <person name="Paulsen I."/>
            <person name="Piegu B."/>
            <person name="Poliakov A."/>
            <person name="Robbens S."/>
            <person name="Schmutz J."/>
            <person name="Toulza E."/>
            <person name="Wyss T."/>
            <person name="Zelensky A."/>
            <person name="Zhou K."/>
            <person name="Armbrust E.V."/>
            <person name="Bhattacharya D."/>
            <person name="Goodenough U.W."/>
            <person name="Van de Peer Y."/>
            <person name="Grigoriev I.V."/>
        </authorList>
    </citation>
    <scope>NUCLEOTIDE SEQUENCE [LARGE SCALE GENOMIC DNA]</scope>
    <source>
        <strain evidence="4">RCC299 / NOUM17</strain>
    </source>
</reference>
<dbReference type="PANTHER" id="PTHR10900:SF77">
    <property type="entry name" value="FI19380P1"/>
    <property type="match status" value="1"/>
</dbReference>
<dbReference type="Gene3D" id="2.30.180.10">
    <property type="entry name" value="FAS1 domain"/>
    <property type="match status" value="1"/>
</dbReference>
<dbReference type="Pfam" id="PF02469">
    <property type="entry name" value="Fasciclin"/>
    <property type="match status" value="1"/>
</dbReference>
<evidence type="ECO:0000313" key="4">
    <source>
        <dbReference type="Proteomes" id="UP000002009"/>
    </source>
</evidence>
<dbReference type="InParanoid" id="C1E1L0"/>
<sequence>MPHTKRPLLLAALALVAFAALFNPAAAGDTAAVGTMDPPKEDALLMPTDAEADPAATDAAAKEMDMAPDMDMEPAAEEDAELKPLGETLQADPEFSTLVALVTAAADESGATAEDLAAEGPFTLFAPVNEAFTKFLETSGLSVEDVLASPDLKEILSHHVVEGKYTAADVLAMELPAEVPTLDGHTIKIDKTTDGDVLIAGNKVVAPDIEASNGVIHGIDGVITETTPEPEDTTTNEEVTSTALLGTLYAAVLVM</sequence>
<dbReference type="RefSeq" id="XP_002500928.1">
    <property type="nucleotide sequence ID" value="XM_002500882.1"/>
</dbReference>
<dbReference type="GeneID" id="8241693"/>
<dbReference type="Proteomes" id="UP000002009">
    <property type="component" value="Chromosome 3"/>
</dbReference>
<keyword evidence="1" id="KW-0732">Signal</keyword>
<dbReference type="AlphaFoldDB" id="C1E1L0"/>
<proteinExistence type="predicted"/>
<dbReference type="SMART" id="SM00554">
    <property type="entry name" value="FAS1"/>
    <property type="match status" value="1"/>
</dbReference>
<feature type="signal peptide" evidence="1">
    <location>
        <begin position="1"/>
        <end position="27"/>
    </location>
</feature>
<organism evidence="3 4">
    <name type="scientific">Micromonas commoda (strain RCC299 / NOUM17 / CCMP2709)</name>
    <name type="common">Picoplanktonic green alga</name>
    <dbReference type="NCBI Taxonomy" id="296587"/>
    <lineage>
        <taxon>Eukaryota</taxon>
        <taxon>Viridiplantae</taxon>
        <taxon>Chlorophyta</taxon>
        <taxon>Mamiellophyceae</taxon>
        <taxon>Mamiellales</taxon>
        <taxon>Mamiellaceae</taxon>
        <taxon>Micromonas</taxon>
    </lineage>
</organism>
<protein>
    <submittedName>
        <fullName evidence="3">Fasciclin family protein</fullName>
    </submittedName>
</protein>
<dbReference type="SUPFAM" id="SSF82153">
    <property type="entry name" value="FAS1 domain"/>
    <property type="match status" value="1"/>
</dbReference>
<dbReference type="InterPro" id="IPR036378">
    <property type="entry name" value="FAS1_dom_sf"/>
</dbReference>